<reference evidence="3" key="1">
    <citation type="submission" date="2016-11" db="UniProtKB">
        <authorList>
            <consortium name="WormBaseParasite"/>
        </authorList>
    </citation>
    <scope>IDENTIFICATION</scope>
</reference>
<dbReference type="Proteomes" id="UP000095280">
    <property type="component" value="Unplaced"/>
</dbReference>
<evidence type="ECO:0000256" key="1">
    <source>
        <dbReference type="SAM" id="MobiDB-lite"/>
    </source>
</evidence>
<proteinExistence type="predicted"/>
<dbReference type="InterPro" id="IPR036691">
    <property type="entry name" value="Endo/exonu/phosph_ase_sf"/>
</dbReference>
<feature type="region of interest" description="Disordered" evidence="1">
    <location>
        <begin position="399"/>
        <end position="432"/>
    </location>
</feature>
<feature type="compositionally biased region" description="Polar residues" evidence="1">
    <location>
        <begin position="272"/>
        <end position="283"/>
    </location>
</feature>
<dbReference type="Gene3D" id="3.60.10.10">
    <property type="entry name" value="Endonuclease/exonuclease/phosphatase"/>
    <property type="match status" value="1"/>
</dbReference>
<dbReference type="WBParaSite" id="snap_masked-unitig_29843-processed-gene-0.0-mRNA-1">
    <property type="protein sequence ID" value="snap_masked-unitig_29843-processed-gene-0.0-mRNA-1"/>
    <property type="gene ID" value="snap_masked-unitig_29843-processed-gene-0.0"/>
</dbReference>
<feature type="region of interest" description="Disordered" evidence="1">
    <location>
        <begin position="265"/>
        <end position="295"/>
    </location>
</feature>
<sequence length="524" mass="56134">YRVVAARSRRGRTLVFAAPAKDTVRPGWHRLLTFLLPLSPTDMQQRTAIEKLGIEFSANPDSVLLATDVARSRLDIRLSGATWWQLSGSRGLPPRAIAREGAEGVELYRTGAAEPLRPSRSGTAVAPGVGLRRARPLPCADCCATRLRSDGDVDDAGESDNLAAMSRAAQPRAAGPRLQAGRDGRVTSIESREHRLLRQHAKPAVVANGQPQELEPRDPTWCPNWSIAGPTTKALNYSACAPADLQRLAVCAVRSLRYPMLCPAITRPSRGTPATPQCPTSQGEDAAQAGPQRRSRQQILAAVEQHCSNIPVQPARCLVSSGQLIAIRLIWRSSAYSTEILAQAAHRAEAGSHFDRVEPWGVTQLGAEALTPPSGAGSRSSSALQSETWLLISSPTKTAWNSRRPSGAGLSSLCSAPTKTAEPPATDNSDGGATKALITALKERVPANSPLLLCGDFNGESFEPFYNPEEPPFTTFKYVGKSAEPQARAIDYIWYRAPATASPAGDSASGQRRVQRSALRCVPV</sequence>
<accession>A0A1I8JPX9</accession>
<organism evidence="2 3">
    <name type="scientific">Macrostomum lignano</name>
    <dbReference type="NCBI Taxonomy" id="282301"/>
    <lineage>
        <taxon>Eukaryota</taxon>
        <taxon>Metazoa</taxon>
        <taxon>Spiralia</taxon>
        <taxon>Lophotrochozoa</taxon>
        <taxon>Platyhelminthes</taxon>
        <taxon>Rhabditophora</taxon>
        <taxon>Macrostomorpha</taxon>
        <taxon>Macrostomida</taxon>
        <taxon>Macrostomidae</taxon>
        <taxon>Macrostomum</taxon>
    </lineage>
</organism>
<protein>
    <submittedName>
        <fullName evidence="3">Endo/exonuclease/phosphatase domain-containing protein</fullName>
    </submittedName>
</protein>
<evidence type="ECO:0000313" key="2">
    <source>
        <dbReference type="Proteomes" id="UP000095280"/>
    </source>
</evidence>
<evidence type="ECO:0000313" key="3">
    <source>
        <dbReference type="WBParaSite" id="snap_masked-unitig_29843-processed-gene-0.0-mRNA-1"/>
    </source>
</evidence>
<dbReference type="AlphaFoldDB" id="A0A1I8JPX9"/>
<name>A0A1I8JPX9_9PLAT</name>
<keyword evidence="2" id="KW-1185">Reference proteome</keyword>
<dbReference type="SUPFAM" id="SSF56219">
    <property type="entry name" value="DNase I-like"/>
    <property type="match status" value="1"/>
</dbReference>